<gene>
    <name evidence="8" type="ORF">GCM10010994_14090</name>
</gene>
<proteinExistence type="predicted"/>
<dbReference type="EMBL" id="BMGG01000002">
    <property type="protein sequence ID" value="GGC56350.1"/>
    <property type="molecule type" value="Genomic_DNA"/>
</dbReference>
<evidence type="ECO:0000256" key="7">
    <source>
        <dbReference type="ARBA" id="ARBA00022840"/>
    </source>
</evidence>
<name>A0A916U125_9HYPH</name>
<keyword evidence="3" id="KW-0597">Phosphoprotein</keyword>
<accession>A0A916U125</accession>
<evidence type="ECO:0000256" key="1">
    <source>
        <dbReference type="ARBA" id="ARBA00000085"/>
    </source>
</evidence>
<keyword evidence="5" id="KW-0547">Nucleotide-binding</keyword>
<dbReference type="Gene3D" id="3.30.565.10">
    <property type="entry name" value="Histidine kinase-like ATPase, C-terminal domain"/>
    <property type="match status" value="1"/>
</dbReference>
<comment type="caution">
    <text evidence="8">The sequence shown here is derived from an EMBL/GenBank/DDBJ whole genome shotgun (WGS) entry which is preliminary data.</text>
</comment>
<keyword evidence="6" id="KW-0418">Kinase</keyword>
<evidence type="ECO:0000256" key="6">
    <source>
        <dbReference type="ARBA" id="ARBA00022777"/>
    </source>
</evidence>
<evidence type="ECO:0000256" key="4">
    <source>
        <dbReference type="ARBA" id="ARBA00022679"/>
    </source>
</evidence>
<protein>
    <recommendedName>
        <fullName evidence="2">histidine kinase</fullName>
        <ecNumber evidence="2">2.7.13.3</ecNumber>
    </recommendedName>
</protein>
<dbReference type="PANTHER" id="PTHR41523:SF7">
    <property type="entry name" value="HISTIDINE KINASE"/>
    <property type="match status" value="1"/>
</dbReference>
<evidence type="ECO:0000313" key="9">
    <source>
        <dbReference type="Proteomes" id="UP000637002"/>
    </source>
</evidence>
<reference evidence="8" key="2">
    <citation type="submission" date="2020-09" db="EMBL/GenBank/DDBJ databases">
        <authorList>
            <person name="Sun Q."/>
            <person name="Zhou Y."/>
        </authorList>
    </citation>
    <scope>NUCLEOTIDE SEQUENCE</scope>
    <source>
        <strain evidence="8">CGMCC 1.12919</strain>
    </source>
</reference>
<dbReference type="PANTHER" id="PTHR41523">
    <property type="entry name" value="TWO-COMPONENT SYSTEM SENSOR PROTEIN"/>
    <property type="match status" value="1"/>
</dbReference>
<evidence type="ECO:0000256" key="3">
    <source>
        <dbReference type="ARBA" id="ARBA00022553"/>
    </source>
</evidence>
<evidence type="ECO:0000256" key="5">
    <source>
        <dbReference type="ARBA" id="ARBA00022741"/>
    </source>
</evidence>
<dbReference type="GO" id="GO:0005524">
    <property type="term" value="F:ATP binding"/>
    <property type="evidence" value="ECO:0007669"/>
    <property type="project" value="UniProtKB-KW"/>
</dbReference>
<dbReference type="Proteomes" id="UP000637002">
    <property type="component" value="Unassembled WGS sequence"/>
</dbReference>
<reference evidence="8" key="1">
    <citation type="journal article" date="2014" name="Int. J. Syst. Evol. Microbiol.">
        <title>Complete genome sequence of Corynebacterium casei LMG S-19264T (=DSM 44701T), isolated from a smear-ripened cheese.</title>
        <authorList>
            <consortium name="US DOE Joint Genome Institute (JGI-PGF)"/>
            <person name="Walter F."/>
            <person name="Albersmeier A."/>
            <person name="Kalinowski J."/>
            <person name="Ruckert C."/>
        </authorList>
    </citation>
    <scope>NUCLEOTIDE SEQUENCE</scope>
    <source>
        <strain evidence="8">CGMCC 1.12919</strain>
    </source>
</reference>
<keyword evidence="7" id="KW-0067">ATP-binding</keyword>
<evidence type="ECO:0000313" key="8">
    <source>
        <dbReference type="EMBL" id="GGC56350.1"/>
    </source>
</evidence>
<organism evidence="8 9">
    <name type="scientific">Chelatococcus reniformis</name>
    <dbReference type="NCBI Taxonomy" id="1494448"/>
    <lineage>
        <taxon>Bacteria</taxon>
        <taxon>Pseudomonadati</taxon>
        <taxon>Pseudomonadota</taxon>
        <taxon>Alphaproteobacteria</taxon>
        <taxon>Hyphomicrobiales</taxon>
        <taxon>Chelatococcaceae</taxon>
        <taxon>Chelatococcus</taxon>
    </lineage>
</organism>
<evidence type="ECO:0000256" key="2">
    <source>
        <dbReference type="ARBA" id="ARBA00012438"/>
    </source>
</evidence>
<comment type="catalytic activity">
    <reaction evidence="1">
        <text>ATP + protein L-histidine = ADP + protein N-phospho-L-histidine.</text>
        <dbReference type="EC" id="2.7.13.3"/>
    </reaction>
</comment>
<sequence length="136" mass="14548">MADIVNSTLAPYRSEELTRILIDGPHLSVSREPATTLALCLHEFATNAIKYGALSSPEGHVLLNWELSAGADPDLTIRWIETGGPAVVAPSRTGYGTRYIRAALTGLFGRPPELVFDAAGLQCIVSGPLSRLLPNH</sequence>
<dbReference type="InterPro" id="IPR036890">
    <property type="entry name" value="HATPase_C_sf"/>
</dbReference>
<keyword evidence="4" id="KW-0808">Transferase</keyword>
<keyword evidence="9" id="KW-1185">Reference proteome</keyword>
<dbReference type="EC" id="2.7.13.3" evidence="2"/>
<dbReference type="GO" id="GO:0004673">
    <property type="term" value="F:protein histidine kinase activity"/>
    <property type="evidence" value="ECO:0007669"/>
    <property type="project" value="UniProtKB-EC"/>
</dbReference>
<dbReference type="AlphaFoldDB" id="A0A916U125"/>